<dbReference type="InterPro" id="IPR001932">
    <property type="entry name" value="PPM-type_phosphatase-like_dom"/>
</dbReference>
<evidence type="ECO:0000256" key="1">
    <source>
        <dbReference type="ARBA" id="ARBA00001936"/>
    </source>
</evidence>
<organism evidence="14 15">
    <name type="scientific">Rhynchospora pubera</name>
    <dbReference type="NCBI Taxonomy" id="906938"/>
    <lineage>
        <taxon>Eukaryota</taxon>
        <taxon>Viridiplantae</taxon>
        <taxon>Streptophyta</taxon>
        <taxon>Embryophyta</taxon>
        <taxon>Tracheophyta</taxon>
        <taxon>Spermatophyta</taxon>
        <taxon>Magnoliopsida</taxon>
        <taxon>Liliopsida</taxon>
        <taxon>Poales</taxon>
        <taxon>Cyperaceae</taxon>
        <taxon>Cyperoideae</taxon>
        <taxon>Rhynchosporeae</taxon>
        <taxon>Rhynchospora</taxon>
    </lineage>
</organism>
<comment type="catalytic activity">
    <reaction evidence="11">
        <text>O-phospho-L-threonyl-[protein] + H2O = L-threonyl-[protein] + phosphate</text>
        <dbReference type="Rhea" id="RHEA:47004"/>
        <dbReference type="Rhea" id="RHEA-COMP:11060"/>
        <dbReference type="Rhea" id="RHEA-COMP:11605"/>
        <dbReference type="ChEBI" id="CHEBI:15377"/>
        <dbReference type="ChEBI" id="CHEBI:30013"/>
        <dbReference type="ChEBI" id="CHEBI:43474"/>
        <dbReference type="ChEBI" id="CHEBI:61977"/>
        <dbReference type="EC" id="3.1.3.16"/>
    </reaction>
</comment>
<evidence type="ECO:0000256" key="12">
    <source>
        <dbReference type="RuleBase" id="RU003465"/>
    </source>
</evidence>
<evidence type="ECO:0000256" key="6">
    <source>
        <dbReference type="ARBA" id="ARBA00022801"/>
    </source>
</evidence>
<comment type="cofactor">
    <cofactor evidence="1">
        <name>Mn(2+)</name>
        <dbReference type="ChEBI" id="CHEBI:29035"/>
    </cofactor>
</comment>
<name>A0AAV8GPM7_9POAL</name>
<keyword evidence="6 12" id="KW-0378">Hydrolase</keyword>
<evidence type="ECO:0000259" key="13">
    <source>
        <dbReference type="PROSITE" id="PS51746"/>
    </source>
</evidence>
<dbReference type="GO" id="GO:0004722">
    <property type="term" value="F:protein serine/threonine phosphatase activity"/>
    <property type="evidence" value="ECO:0007669"/>
    <property type="project" value="UniProtKB-EC"/>
</dbReference>
<evidence type="ECO:0000256" key="3">
    <source>
        <dbReference type="ARBA" id="ARBA00006702"/>
    </source>
</evidence>
<comment type="catalytic activity">
    <reaction evidence="10">
        <text>O-phospho-L-seryl-[protein] + H2O = L-seryl-[protein] + phosphate</text>
        <dbReference type="Rhea" id="RHEA:20629"/>
        <dbReference type="Rhea" id="RHEA-COMP:9863"/>
        <dbReference type="Rhea" id="RHEA-COMP:11604"/>
        <dbReference type="ChEBI" id="CHEBI:15377"/>
        <dbReference type="ChEBI" id="CHEBI:29999"/>
        <dbReference type="ChEBI" id="CHEBI:43474"/>
        <dbReference type="ChEBI" id="CHEBI:83421"/>
        <dbReference type="EC" id="3.1.3.16"/>
    </reaction>
</comment>
<dbReference type="PROSITE" id="PS51746">
    <property type="entry name" value="PPM_2"/>
    <property type="match status" value="1"/>
</dbReference>
<reference evidence="14" key="1">
    <citation type="submission" date="2022-08" db="EMBL/GenBank/DDBJ databases">
        <authorList>
            <person name="Marques A."/>
        </authorList>
    </citation>
    <scope>NUCLEOTIDE SEQUENCE</scope>
    <source>
        <strain evidence="14">RhyPub2mFocal</strain>
        <tissue evidence="14">Leaves</tissue>
    </source>
</reference>
<accession>A0AAV8GPM7</accession>
<dbReference type="FunFam" id="3.60.40.10:FF:000041">
    <property type="entry name" value="Protein phosphatase 2C 51"/>
    <property type="match status" value="1"/>
</dbReference>
<evidence type="ECO:0000256" key="11">
    <source>
        <dbReference type="ARBA" id="ARBA00048336"/>
    </source>
</evidence>
<dbReference type="PANTHER" id="PTHR47992">
    <property type="entry name" value="PROTEIN PHOSPHATASE"/>
    <property type="match status" value="1"/>
</dbReference>
<dbReference type="SMART" id="SM00332">
    <property type="entry name" value="PP2Cc"/>
    <property type="match status" value="1"/>
</dbReference>
<dbReference type="InterPro" id="IPR000222">
    <property type="entry name" value="PP2C_BS"/>
</dbReference>
<feature type="domain" description="PPM-type phosphatase" evidence="13">
    <location>
        <begin position="67"/>
        <end position="383"/>
    </location>
</feature>
<evidence type="ECO:0000313" key="14">
    <source>
        <dbReference type="EMBL" id="KAJ4806939.1"/>
    </source>
</evidence>
<evidence type="ECO:0000256" key="9">
    <source>
        <dbReference type="ARBA" id="ARBA00023211"/>
    </source>
</evidence>
<proteinExistence type="inferred from homology"/>
<dbReference type="EC" id="3.1.3.16" evidence="4"/>
<dbReference type="InterPro" id="IPR036457">
    <property type="entry name" value="PPM-type-like_dom_sf"/>
</dbReference>
<protein>
    <recommendedName>
        <fullName evidence="4">protein-serine/threonine phosphatase</fullName>
        <ecNumber evidence="4">3.1.3.16</ecNumber>
    </recommendedName>
</protein>
<evidence type="ECO:0000256" key="2">
    <source>
        <dbReference type="ARBA" id="ARBA00001946"/>
    </source>
</evidence>
<dbReference type="Pfam" id="PF00481">
    <property type="entry name" value="PP2C"/>
    <property type="match status" value="1"/>
</dbReference>
<keyword evidence="7" id="KW-0460">Magnesium</keyword>
<keyword evidence="9" id="KW-0464">Manganese</keyword>
<evidence type="ECO:0000256" key="5">
    <source>
        <dbReference type="ARBA" id="ARBA00022723"/>
    </source>
</evidence>
<dbReference type="InterPro" id="IPR015655">
    <property type="entry name" value="PP2C"/>
</dbReference>
<evidence type="ECO:0000256" key="7">
    <source>
        <dbReference type="ARBA" id="ARBA00022842"/>
    </source>
</evidence>
<sequence length="383" mass="43224">MRLIRSDSEVKTMEESCPVVAMPVLSAIDKDMPCSMKCLSEDANELHNGLAVIREKRSVFLTDCAPLWGCSSVCGERPEMEDAYVAVPRFFDVPIWMLTQDCSIDGVDDLSKFRVPAHFFGVYDGHGGAQVASYCRDRIHVALTEQLNEVQKACPREKINFDLRKEWEQVFIDCFKKVDEETEQIVPETVGSTAVVAVVSSSHIIVANCGDSRAVLSRGKQAIPLSVDHKPEREKEFARIEEKGGKVIWWNGYRVLGVLAMSRSIGDRYLKPWIIPVPETTILPRAKDDDCLVLASDGLWDVISNQEACDLARRKIMMWHKKNGTLESSENFESDCDRAAQYAADSLSRFALHKEWFSEIRHPFGLEISFKSIYPSLLLRLTA</sequence>
<evidence type="ECO:0000256" key="8">
    <source>
        <dbReference type="ARBA" id="ARBA00022912"/>
    </source>
</evidence>
<evidence type="ECO:0000256" key="4">
    <source>
        <dbReference type="ARBA" id="ARBA00013081"/>
    </source>
</evidence>
<gene>
    <name evidence="14" type="ORF">LUZ62_019505</name>
</gene>
<comment type="cofactor">
    <cofactor evidence="2">
        <name>Mg(2+)</name>
        <dbReference type="ChEBI" id="CHEBI:18420"/>
    </cofactor>
</comment>
<keyword evidence="15" id="KW-1185">Reference proteome</keyword>
<dbReference type="CDD" id="cd00143">
    <property type="entry name" value="PP2Cc"/>
    <property type="match status" value="1"/>
</dbReference>
<dbReference type="Proteomes" id="UP001140206">
    <property type="component" value="Chromosome 1"/>
</dbReference>
<keyword evidence="8 12" id="KW-0904">Protein phosphatase</keyword>
<comment type="caution">
    <text evidence="14">The sequence shown here is derived from an EMBL/GenBank/DDBJ whole genome shotgun (WGS) entry which is preliminary data.</text>
</comment>
<keyword evidence="5" id="KW-0479">Metal-binding</keyword>
<evidence type="ECO:0000256" key="10">
    <source>
        <dbReference type="ARBA" id="ARBA00047761"/>
    </source>
</evidence>
<dbReference type="Gene3D" id="3.60.40.10">
    <property type="entry name" value="PPM-type phosphatase domain"/>
    <property type="match status" value="1"/>
</dbReference>
<comment type="similarity">
    <text evidence="3 12">Belongs to the PP2C family.</text>
</comment>
<dbReference type="SUPFAM" id="SSF81606">
    <property type="entry name" value="PP2C-like"/>
    <property type="match status" value="1"/>
</dbReference>
<dbReference type="PROSITE" id="PS01032">
    <property type="entry name" value="PPM_1"/>
    <property type="match status" value="1"/>
</dbReference>
<dbReference type="GO" id="GO:0046872">
    <property type="term" value="F:metal ion binding"/>
    <property type="evidence" value="ECO:0007669"/>
    <property type="project" value="UniProtKB-KW"/>
</dbReference>
<dbReference type="EMBL" id="JAMFTS010000001">
    <property type="protein sequence ID" value="KAJ4806939.1"/>
    <property type="molecule type" value="Genomic_DNA"/>
</dbReference>
<evidence type="ECO:0000313" key="15">
    <source>
        <dbReference type="Proteomes" id="UP001140206"/>
    </source>
</evidence>
<dbReference type="AlphaFoldDB" id="A0AAV8GPM7"/>